<reference evidence="2" key="2">
    <citation type="journal article" date="2018" name="Mol. Plant Microbe Interact.">
        <title>Genome sequence resources for the wheat stripe rust pathogen (Puccinia striiformis f. sp. tritici) and the barley stripe rust pathogen (Puccinia striiformis f. sp. hordei).</title>
        <authorList>
            <person name="Xia C."/>
            <person name="Wang M."/>
            <person name="Yin C."/>
            <person name="Cornejo O.E."/>
            <person name="Hulbert S.H."/>
            <person name="Chen X."/>
        </authorList>
    </citation>
    <scope>NUCLEOTIDE SEQUENCE [LARGE SCALE GENOMIC DNA]</scope>
    <source>
        <strain evidence="2">93-210</strain>
    </source>
</reference>
<comment type="caution">
    <text evidence="1">The sequence shown here is derived from an EMBL/GenBank/DDBJ whole genome shotgun (WGS) entry which is preliminary data.</text>
</comment>
<keyword evidence="2" id="KW-1185">Reference proteome</keyword>
<gene>
    <name evidence="1" type="ORF">MJO28_014281</name>
</gene>
<name>A0ACC0DTG4_9BASI</name>
<protein>
    <submittedName>
        <fullName evidence="1">Uncharacterized protein</fullName>
    </submittedName>
</protein>
<reference evidence="1 2" key="3">
    <citation type="journal article" date="2022" name="Microbiol. Spectr.">
        <title>Folding features and dynamics of 3D genome architecture in plant fungal pathogens.</title>
        <authorList>
            <person name="Xia C."/>
        </authorList>
    </citation>
    <scope>NUCLEOTIDE SEQUENCE [LARGE SCALE GENOMIC DNA]</scope>
    <source>
        <strain evidence="1 2">93-210</strain>
    </source>
</reference>
<dbReference type="Proteomes" id="UP001060170">
    <property type="component" value="Chromosome 15"/>
</dbReference>
<organism evidence="1 2">
    <name type="scientific">Puccinia striiformis f. sp. tritici</name>
    <dbReference type="NCBI Taxonomy" id="168172"/>
    <lineage>
        <taxon>Eukaryota</taxon>
        <taxon>Fungi</taxon>
        <taxon>Dikarya</taxon>
        <taxon>Basidiomycota</taxon>
        <taxon>Pucciniomycotina</taxon>
        <taxon>Pucciniomycetes</taxon>
        <taxon>Pucciniales</taxon>
        <taxon>Pucciniaceae</taxon>
        <taxon>Puccinia</taxon>
    </lineage>
</organism>
<reference evidence="2" key="1">
    <citation type="journal article" date="2018" name="BMC Genomics">
        <title>Genomic insights into host adaptation between the wheat stripe rust pathogen (Puccinia striiformis f. sp. tritici) and the barley stripe rust pathogen (Puccinia striiformis f. sp. hordei).</title>
        <authorList>
            <person name="Xia C."/>
            <person name="Wang M."/>
            <person name="Yin C."/>
            <person name="Cornejo O.E."/>
            <person name="Hulbert S.H."/>
            <person name="Chen X."/>
        </authorList>
    </citation>
    <scope>NUCLEOTIDE SEQUENCE [LARGE SCALE GENOMIC DNA]</scope>
    <source>
        <strain evidence="2">93-210</strain>
    </source>
</reference>
<accession>A0ACC0DTG4</accession>
<evidence type="ECO:0000313" key="2">
    <source>
        <dbReference type="Proteomes" id="UP001060170"/>
    </source>
</evidence>
<dbReference type="EMBL" id="CM045879">
    <property type="protein sequence ID" value="KAI7938702.1"/>
    <property type="molecule type" value="Genomic_DNA"/>
</dbReference>
<sequence length="81" mass="9055">MTTLDVMPDMNKLNPFFKANHLGLRLEPRLDVKPSSKAAFERSRSEVGSSFHIHLHAQLPGKSTQNERLIIILGCTAIEAK</sequence>
<evidence type="ECO:0000313" key="1">
    <source>
        <dbReference type="EMBL" id="KAI7938702.1"/>
    </source>
</evidence>
<proteinExistence type="predicted"/>